<evidence type="ECO:0000313" key="2">
    <source>
        <dbReference type="EMBL" id="PVX83319.1"/>
    </source>
</evidence>
<dbReference type="EMBL" id="QEOB01000007">
    <property type="protein sequence ID" value="PVX83319.1"/>
    <property type="molecule type" value="Genomic_DNA"/>
</dbReference>
<gene>
    <name evidence="2" type="ORF">C7402_107225</name>
</gene>
<evidence type="ECO:0000313" key="3">
    <source>
        <dbReference type="Proteomes" id="UP000245712"/>
    </source>
</evidence>
<evidence type="ECO:0000256" key="1">
    <source>
        <dbReference type="SAM" id="MobiDB-lite"/>
    </source>
</evidence>
<feature type="region of interest" description="Disordered" evidence="1">
    <location>
        <begin position="1"/>
        <end position="45"/>
    </location>
</feature>
<accession>A0ABX5KN12</accession>
<name>A0ABX5KN12_9BURK</name>
<proteinExistence type="predicted"/>
<comment type="caution">
    <text evidence="2">The sequence shown here is derived from an EMBL/GenBank/DDBJ whole genome shotgun (WGS) entry which is preliminary data.</text>
</comment>
<reference evidence="2 3" key="1">
    <citation type="submission" date="2018-05" db="EMBL/GenBank/DDBJ databases">
        <title>Genomic Encyclopedia of Type Strains, Phase IV (KMG-V): Genome sequencing to study the core and pangenomes of soil and plant-associated prokaryotes.</title>
        <authorList>
            <person name="Whitman W."/>
        </authorList>
    </citation>
    <scope>NUCLEOTIDE SEQUENCE [LARGE SCALE GENOMIC DNA]</scope>
    <source>
        <strain evidence="2 3">SCZa-39</strain>
    </source>
</reference>
<organism evidence="2 3">
    <name type="scientific">Paraburkholderia unamae</name>
    <dbReference type="NCBI Taxonomy" id="219649"/>
    <lineage>
        <taxon>Bacteria</taxon>
        <taxon>Pseudomonadati</taxon>
        <taxon>Pseudomonadota</taxon>
        <taxon>Betaproteobacteria</taxon>
        <taxon>Burkholderiales</taxon>
        <taxon>Burkholderiaceae</taxon>
        <taxon>Paraburkholderia</taxon>
    </lineage>
</organism>
<keyword evidence="3" id="KW-1185">Reference proteome</keyword>
<protein>
    <submittedName>
        <fullName evidence="2">Uncharacterized protein</fullName>
    </submittedName>
</protein>
<dbReference type="Proteomes" id="UP000245712">
    <property type="component" value="Unassembled WGS sequence"/>
</dbReference>
<sequence>MPDAGTRNADDALRAHTPRGARTMIKQQANLHGRPPNHARHDQSP</sequence>